<organism evidence="9 10">
    <name type="scientific">Microbacterium koreense</name>
    <dbReference type="NCBI Taxonomy" id="323761"/>
    <lineage>
        <taxon>Bacteria</taxon>
        <taxon>Bacillati</taxon>
        <taxon>Actinomycetota</taxon>
        <taxon>Actinomycetes</taxon>
        <taxon>Micrococcales</taxon>
        <taxon>Microbacteriaceae</taxon>
        <taxon>Microbacterium</taxon>
    </lineage>
</organism>
<keyword evidence="6" id="KW-0812">Transmembrane</keyword>
<dbReference type="Proteomes" id="UP001597042">
    <property type="component" value="Unassembled WGS sequence"/>
</dbReference>
<feature type="domain" description="Gram-positive cocci surface proteins LPxTG" evidence="8">
    <location>
        <begin position="368"/>
        <end position="404"/>
    </location>
</feature>
<name>A0ABW2ZNI4_9MICO</name>
<keyword evidence="6" id="KW-0472">Membrane</keyword>
<evidence type="ECO:0000256" key="1">
    <source>
        <dbReference type="ARBA" id="ARBA00022512"/>
    </source>
</evidence>
<evidence type="ECO:0000256" key="5">
    <source>
        <dbReference type="SAM" id="MobiDB-lite"/>
    </source>
</evidence>
<evidence type="ECO:0000313" key="10">
    <source>
        <dbReference type="Proteomes" id="UP001597042"/>
    </source>
</evidence>
<evidence type="ECO:0000256" key="7">
    <source>
        <dbReference type="SAM" id="SignalP"/>
    </source>
</evidence>
<keyword evidence="6" id="KW-1133">Transmembrane helix</keyword>
<keyword evidence="1" id="KW-0134">Cell wall</keyword>
<evidence type="ECO:0000256" key="6">
    <source>
        <dbReference type="SAM" id="Phobius"/>
    </source>
</evidence>
<protein>
    <recommendedName>
        <fullName evidence="8">Gram-positive cocci surface proteins LPxTG domain-containing protein</fullName>
    </recommendedName>
</protein>
<gene>
    <name evidence="9" type="ORF">ACFQZV_02490</name>
</gene>
<dbReference type="EMBL" id="JBHTIM010000001">
    <property type="protein sequence ID" value="MFD0780167.1"/>
    <property type="molecule type" value="Genomic_DNA"/>
</dbReference>
<feature type="signal peptide" evidence="7">
    <location>
        <begin position="1"/>
        <end position="21"/>
    </location>
</feature>
<reference evidence="10" key="1">
    <citation type="journal article" date="2019" name="Int. J. Syst. Evol. Microbiol.">
        <title>The Global Catalogue of Microorganisms (GCM) 10K type strain sequencing project: providing services to taxonomists for standard genome sequencing and annotation.</title>
        <authorList>
            <consortium name="The Broad Institute Genomics Platform"/>
            <consortium name="The Broad Institute Genome Sequencing Center for Infectious Disease"/>
            <person name="Wu L."/>
            <person name="Ma J."/>
        </authorList>
    </citation>
    <scope>NUCLEOTIDE SEQUENCE [LARGE SCALE GENOMIC DNA]</scope>
    <source>
        <strain evidence="10">CCUG 50754</strain>
    </source>
</reference>
<keyword evidence="3 7" id="KW-0732">Signal</keyword>
<sequence length="404" mass="41039">MRKHLAAATVALLAAGGLALAAPASATESDDVTSVSGELTPTPGEASAPEETPAEDAPAAEPAPAEETAPEPQTQENHTEAALLASPTPATLPAAPTMTVVGPTCEVPTNTVTFVGPTDARFVLAGGTRLEIEVVGGTMTYEGSPLAGAGYGTFTITPVVYDRDDQWPDDQQATEPDRDGYGIDKGDIVYPAFEVTLTDPKTLPCTTPVDPAVNGSSWSGTCEVNTGGFAYDVTVGSENGDRAFRVKALGDGTGGTGETYYRADGTTGAPGEVVTFATVGAGESATLTLDGLAPGDYRIVSDGSRTIKNQYTFDFTITDAGECPVDPVDPVDPGDRDEDVVPGRDEPTEIIELPLTDGVPTAGAAGTLATTGGDGDSGALVAAAAFMVVAGGALVVARRRSQRV</sequence>
<dbReference type="InterPro" id="IPR019931">
    <property type="entry name" value="LPXTG_anchor"/>
</dbReference>
<evidence type="ECO:0000256" key="2">
    <source>
        <dbReference type="ARBA" id="ARBA00022525"/>
    </source>
</evidence>
<evidence type="ECO:0000256" key="4">
    <source>
        <dbReference type="ARBA" id="ARBA00023088"/>
    </source>
</evidence>
<accession>A0ABW2ZNI4</accession>
<feature type="chain" id="PRO_5046007700" description="Gram-positive cocci surface proteins LPxTG domain-containing protein" evidence="7">
    <location>
        <begin position="22"/>
        <end position="404"/>
    </location>
</feature>
<keyword evidence="4" id="KW-0572">Peptidoglycan-anchor</keyword>
<dbReference type="RefSeq" id="WP_378752957.1">
    <property type="nucleotide sequence ID" value="NZ_JBHSSV010000012.1"/>
</dbReference>
<feature type="region of interest" description="Disordered" evidence="5">
    <location>
        <begin position="22"/>
        <end position="80"/>
    </location>
</feature>
<proteinExistence type="predicted"/>
<comment type="caution">
    <text evidence="9">The sequence shown here is derived from an EMBL/GenBank/DDBJ whole genome shotgun (WGS) entry which is preliminary data.</text>
</comment>
<keyword evidence="2" id="KW-0964">Secreted</keyword>
<feature type="compositionally biased region" description="Low complexity" evidence="5">
    <location>
        <begin position="40"/>
        <end position="80"/>
    </location>
</feature>
<evidence type="ECO:0000259" key="8">
    <source>
        <dbReference type="PROSITE" id="PS50847"/>
    </source>
</evidence>
<evidence type="ECO:0000313" key="9">
    <source>
        <dbReference type="EMBL" id="MFD0780167.1"/>
    </source>
</evidence>
<dbReference type="PROSITE" id="PS50847">
    <property type="entry name" value="GRAM_POS_ANCHORING"/>
    <property type="match status" value="1"/>
</dbReference>
<evidence type="ECO:0000256" key="3">
    <source>
        <dbReference type="ARBA" id="ARBA00022729"/>
    </source>
</evidence>
<feature type="transmembrane region" description="Helical" evidence="6">
    <location>
        <begin position="378"/>
        <end position="397"/>
    </location>
</feature>
<keyword evidence="10" id="KW-1185">Reference proteome</keyword>